<keyword evidence="1" id="KW-0472">Membrane</keyword>
<protein>
    <submittedName>
        <fullName evidence="2">Uncharacterized protein</fullName>
    </submittedName>
</protein>
<reference evidence="3" key="1">
    <citation type="journal article" date="2019" name="Int. J. Syst. Evol. Microbiol.">
        <title>The Global Catalogue of Microorganisms (GCM) 10K type strain sequencing project: providing services to taxonomists for standard genome sequencing and annotation.</title>
        <authorList>
            <consortium name="The Broad Institute Genomics Platform"/>
            <consortium name="The Broad Institute Genome Sequencing Center for Infectious Disease"/>
            <person name="Wu L."/>
            <person name="Ma J."/>
        </authorList>
    </citation>
    <scope>NUCLEOTIDE SEQUENCE [LARGE SCALE GENOMIC DNA]</scope>
    <source>
        <strain evidence="3">JCM 17926</strain>
    </source>
</reference>
<feature type="transmembrane region" description="Helical" evidence="1">
    <location>
        <begin position="7"/>
        <end position="25"/>
    </location>
</feature>
<comment type="caution">
    <text evidence="2">The sequence shown here is derived from an EMBL/GenBank/DDBJ whole genome shotgun (WGS) entry which is preliminary data.</text>
</comment>
<dbReference type="Proteomes" id="UP001500552">
    <property type="component" value="Unassembled WGS sequence"/>
</dbReference>
<name>A0ABP8M767_9BACT</name>
<evidence type="ECO:0000313" key="2">
    <source>
        <dbReference type="EMBL" id="GAA4444027.1"/>
    </source>
</evidence>
<sequence>MFPGKALKLFCMLTTLMLFMRLIFVEEDKWSRIRTGAWAILLFAAFSLPSLYAAELAFAAFSFLLLAMTAHMHRWQAVSEAFPRAPRKAARHPAVYKTFGSHHQ</sequence>
<organism evidence="2 3">
    <name type="scientific">Pontibacter saemangeumensis</name>
    <dbReference type="NCBI Taxonomy" id="1084525"/>
    <lineage>
        <taxon>Bacteria</taxon>
        <taxon>Pseudomonadati</taxon>
        <taxon>Bacteroidota</taxon>
        <taxon>Cytophagia</taxon>
        <taxon>Cytophagales</taxon>
        <taxon>Hymenobacteraceae</taxon>
        <taxon>Pontibacter</taxon>
    </lineage>
</organism>
<evidence type="ECO:0000313" key="3">
    <source>
        <dbReference type="Proteomes" id="UP001500552"/>
    </source>
</evidence>
<keyword evidence="1" id="KW-1133">Transmembrane helix</keyword>
<feature type="transmembrane region" description="Helical" evidence="1">
    <location>
        <begin position="37"/>
        <end position="66"/>
    </location>
</feature>
<keyword evidence="1" id="KW-0812">Transmembrane</keyword>
<evidence type="ECO:0000256" key="1">
    <source>
        <dbReference type="SAM" id="Phobius"/>
    </source>
</evidence>
<accession>A0ABP8M767</accession>
<proteinExistence type="predicted"/>
<gene>
    <name evidence="2" type="ORF">GCM10023188_45420</name>
</gene>
<dbReference type="EMBL" id="BAABHC010000039">
    <property type="protein sequence ID" value="GAA4444027.1"/>
    <property type="molecule type" value="Genomic_DNA"/>
</dbReference>
<keyword evidence="3" id="KW-1185">Reference proteome</keyword>